<dbReference type="AlphaFoldDB" id="A0A1H7WID8"/>
<dbReference type="OrthoDB" id="9766256at2"/>
<evidence type="ECO:0000313" key="2">
    <source>
        <dbReference type="Proteomes" id="UP000198984"/>
    </source>
</evidence>
<proteinExistence type="predicted"/>
<dbReference type="RefSeq" id="WP_089913869.1">
    <property type="nucleotide sequence ID" value="NZ_FOBB01000003.1"/>
</dbReference>
<dbReference type="EMBL" id="FOBB01000003">
    <property type="protein sequence ID" value="SEM20799.1"/>
    <property type="molecule type" value="Genomic_DNA"/>
</dbReference>
<sequence length="527" mass="58621">MKKNILAIIMLAPVLGFIGACKKSTIDSKYLDPEKTTNGSIDAFYTGMFKNRRVIPDYWGLWTFNGVQMGVYTQTLGVVTANKMYEQPESYAQDRWDDFYSAPGSDNNWTAPISSYREIEKAYDALSTDADKAGYLLFTKTAQIFLYDQACQQVDLWGDIPFTEAGGLNATGTLKLAAFDDGRAVYDSAITNLKAISNWLANAQPEQFYLNKLAKQDILFKGDLLKWRRYCNSLLLRLAMRKSAVDEAASKALVQEIMGNPTLYPMIDAYTDNAEIVTGGTNLTVDLTSSFNSGHQYAPGYMVDSLLKPTGDPRLRILYTKNSAGQYHGMIPTMTADQQQTEIGNRLLSLIDSTTFVKNTKFPGIIFTSAETWLLKAEAYERWGSGMGGGSAKSAYEQGIMQSIANYYKIHNLSDYGTKQTAATPAEITLLLANPKVAYGSVQEDNLNKIGLQKWVNFGIMQNAQAWAEMRRSGYPKITFPTDPGVSTVPTPAYRLTYPGSERSLNGENYAKVADKDLPYAKIFWMK</sequence>
<accession>A0A1H7WID8</accession>
<name>A0A1H7WID8_9BACT</name>
<keyword evidence="2" id="KW-1185">Reference proteome</keyword>
<dbReference type="PROSITE" id="PS51257">
    <property type="entry name" value="PROKAR_LIPOPROTEIN"/>
    <property type="match status" value="1"/>
</dbReference>
<dbReference type="InterPro" id="IPR011990">
    <property type="entry name" value="TPR-like_helical_dom_sf"/>
</dbReference>
<evidence type="ECO:0000313" key="1">
    <source>
        <dbReference type="EMBL" id="SEM20799.1"/>
    </source>
</evidence>
<organism evidence="1 2">
    <name type="scientific">Chitinophaga rupis</name>
    <dbReference type="NCBI Taxonomy" id="573321"/>
    <lineage>
        <taxon>Bacteria</taxon>
        <taxon>Pseudomonadati</taxon>
        <taxon>Bacteroidota</taxon>
        <taxon>Chitinophagia</taxon>
        <taxon>Chitinophagales</taxon>
        <taxon>Chitinophagaceae</taxon>
        <taxon>Chitinophaga</taxon>
    </lineage>
</organism>
<reference evidence="1 2" key="1">
    <citation type="submission" date="2016-10" db="EMBL/GenBank/DDBJ databases">
        <authorList>
            <person name="de Groot N.N."/>
        </authorList>
    </citation>
    <scope>NUCLEOTIDE SEQUENCE [LARGE SCALE GENOMIC DNA]</scope>
    <source>
        <strain evidence="1 2">DSM 21039</strain>
    </source>
</reference>
<gene>
    <name evidence="1" type="ORF">SAMN04488505_103668</name>
</gene>
<dbReference type="SUPFAM" id="SSF48452">
    <property type="entry name" value="TPR-like"/>
    <property type="match status" value="1"/>
</dbReference>
<dbReference type="InterPro" id="IPR041662">
    <property type="entry name" value="SusD-like_2"/>
</dbReference>
<dbReference type="Proteomes" id="UP000198984">
    <property type="component" value="Unassembled WGS sequence"/>
</dbReference>
<dbReference type="Gene3D" id="1.25.40.390">
    <property type="match status" value="1"/>
</dbReference>
<dbReference type="STRING" id="573321.SAMN04488505_103668"/>
<dbReference type="Pfam" id="PF12771">
    <property type="entry name" value="SusD-like_2"/>
    <property type="match status" value="1"/>
</dbReference>
<protein>
    <submittedName>
        <fullName evidence="1">Starch-binding associating with outer membrane</fullName>
    </submittedName>
</protein>